<proteinExistence type="inferred from homology"/>
<dbReference type="Pfam" id="PF00343">
    <property type="entry name" value="Phosphorylase"/>
    <property type="match status" value="1"/>
</dbReference>
<dbReference type="PIRSF" id="PIRSF000460">
    <property type="entry name" value="Pprylas_GlgP"/>
    <property type="match status" value="1"/>
</dbReference>
<keyword evidence="7 13" id="KW-0328">Glycosyltransferase</keyword>
<evidence type="ECO:0000256" key="2">
    <source>
        <dbReference type="ARBA" id="ARBA00001933"/>
    </source>
</evidence>
<dbReference type="InterPro" id="IPR000811">
    <property type="entry name" value="Glyco_trans_35"/>
</dbReference>
<evidence type="ECO:0000256" key="6">
    <source>
        <dbReference type="ARBA" id="ARBA00022533"/>
    </source>
</evidence>
<dbReference type="FunFam" id="3.40.50.2000:FF:000153">
    <property type="entry name" value="Alpha-1,4 glucan phosphorylase"/>
    <property type="match status" value="1"/>
</dbReference>
<dbReference type="InterPro" id="IPR035090">
    <property type="entry name" value="Pyridoxal_P_attach_site"/>
</dbReference>
<dbReference type="Gene3D" id="3.40.50.2000">
    <property type="entry name" value="Glycogen Phosphorylase B"/>
    <property type="match status" value="2"/>
</dbReference>
<evidence type="ECO:0000256" key="7">
    <source>
        <dbReference type="ARBA" id="ARBA00022676"/>
    </source>
</evidence>
<dbReference type="NCBIfam" id="TIGR02093">
    <property type="entry name" value="P_ylase"/>
    <property type="match status" value="1"/>
</dbReference>
<evidence type="ECO:0000256" key="1">
    <source>
        <dbReference type="ARBA" id="ARBA00001275"/>
    </source>
</evidence>
<evidence type="ECO:0000256" key="3">
    <source>
        <dbReference type="ARBA" id="ARBA00004496"/>
    </source>
</evidence>
<sequence>MLEKNLSEILKKRFNKVISKASNEEIYLALLELTKGTIKKKGANKGKRKLYYISAEFLIGKLMSNNLINLGLYEEIKEVLAKNGKELAEIEEVELEPSLGNGGLGRLAACFIDSIATLGLNGDGVGLNYHFGLFQQVFEDRKQNTVKNPWITSQSWLNKSNIKFEVPFAGFTATSTLYDIDVTGYDQEASNKLRLFDIDTIDETLVKEGINFNKEDIKKNLTLFLYPDDSDEAGHLLRIYQQYFMVSNAAQLILLEAEENGHDLHKLHEYAVVQINDTHPSMVIPELIRLLGEKGIPMSEAIEIVSKTCAYTNHTILAEALEKWPIAYLQKVVPHLLPIIRELDNQVKLKFKDEKVAIIDKDKRVHMAHMDIHYGYSVNGVAALHTEILKEEELKSFYDIYPEKFNNKTNGITFRRWLIHCNNKLASYIDELIGEGYKKDATKLEELAKFIDDKEVLNKLGEIKKANKLELKEYLKETQGVEIDENSIFDIQIKRLHEYKRQQMNVLYIIHKYLDIKNGNKPTTPITMIFGAKAAPAYIIAQDIIHTILCLQEIINNDPEVNKYLKVVMVENYNVTKASKLIPACDVSEQISLASKEASGTGNMKFMLNGALTLGTEDGANVEIHELVGDENIYIFGESSETVIEHYKKEDYVSKKFYEKPAIKELVNFIISDEMVAIGDEENLTRLHKELINKDWFMTLLDVEDYIETKDIVFKDYEDRETWNKKVLINISKAGFFSSDRTIAQYNEDIWKL</sequence>
<keyword evidence="10 13" id="KW-0119">Carbohydrate metabolism</keyword>
<comment type="subcellular location">
    <subcellularLocation>
        <location evidence="3">Cytoplasm</location>
    </subcellularLocation>
</comment>
<keyword evidence="15" id="KW-1185">Reference proteome</keyword>
<comment type="cofactor">
    <cofactor evidence="2 13">
        <name>pyridoxal 5'-phosphate</name>
        <dbReference type="ChEBI" id="CHEBI:597326"/>
    </cofactor>
</comment>
<reference evidence="14 15" key="1">
    <citation type="submission" date="2017-03" db="EMBL/GenBank/DDBJ databases">
        <title>Genome sequence of Clostridium chromiireducens DSM 23318.</title>
        <authorList>
            <person name="Poehlein A."/>
            <person name="Daniel R."/>
        </authorList>
    </citation>
    <scope>NUCLEOTIDE SEQUENCE [LARGE SCALE GENOMIC DNA]</scope>
    <source>
        <strain evidence="14 15">DSM 23318</strain>
    </source>
</reference>
<comment type="function">
    <text evidence="13">Allosteric enzyme that catalyzes the rate-limiting step in glycogen catabolism, the phosphorolytic cleavage of glycogen to produce glucose-1-phosphate, and plays a central role in maintaining cellular and organismal glucose homeostasis.</text>
</comment>
<evidence type="ECO:0000256" key="13">
    <source>
        <dbReference type="RuleBase" id="RU000587"/>
    </source>
</evidence>
<evidence type="ECO:0000256" key="8">
    <source>
        <dbReference type="ARBA" id="ARBA00022679"/>
    </source>
</evidence>
<dbReference type="FunFam" id="3.40.50.2000:FF:000003">
    <property type="entry name" value="Alpha-1,4 glucan phosphorylase"/>
    <property type="match status" value="1"/>
</dbReference>
<dbReference type="RefSeq" id="WP_079437722.1">
    <property type="nucleotide sequence ID" value="NZ_MZGT01000001.1"/>
</dbReference>
<dbReference type="PANTHER" id="PTHR11468">
    <property type="entry name" value="GLYCOGEN PHOSPHORYLASE"/>
    <property type="match status" value="1"/>
</dbReference>
<keyword evidence="8 13" id="KW-0808">Transferase</keyword>
<evidence type="ECO:0000313" key="15">
    <source>
        <dbReference type="Proteomes" id="UP000191056"/>
    </source>
</evidence>
<comment type="similarity">
    <text evidence="4 13">Belongs to the glycogen phosphorylase family.</text>
</comment>
<dbReference type="AlphaFoldDB" id="A0A1V4J269"/>
<name>A0A1V4J269_9CLOT</name>
<dbReference type="InterPro" id="IPR011833">
    <property type="entry name" value="Glycg_phsphrylas"/>
</dbReference>
<feature type="modified residue" description="N6-(pyridoxal phosphate)lysine" evidence="12">
    <location>
        <position position="605"/>
    </location>
</feature>
<dbReference type="PROSITE" id="PS00102">
    <property type="entry name" value="PHOSPHORYLASE"/>
    <property type="match status" value="1"/>
</dbReference>
<evidence type="ECO:0000256" key="11">
    <source>
        <dbReference type="ARBA" id="ARBA00025174"/>
    </source>
</evidence>
<organism evidence="14 15">
    <name type="scientific">Clostridium chromiireducens</name>
    <dbReference type="NCBI Taxonomy" id="225345"/>
    <lineage>
        <taxon>Bacteria</taxon>
        <taxon>Bacillati</taxon>
        <taxon>Bacillota</taxon>
        <taxon>Clostridia</taxon>
        <taxon>Eubacteriales</taxon>
        <taxon>Clostridiaceae</taxon>
        <taxon>Clostridium</taxon>
    </lineage>
</organism>
<evidence type="ECO:0000256" key="12">
    <source>
        <dbReference type="PIRSR" id="PIRSR000460-1"/>
    </source>
</evidence>
<dbReference type="EMBL" id="MZGT01000001">
    <property type="protein sequence ID" value="OPJ66256.1"/>
    <property type="molecule type" value="Genomic_DNA"/>
</dbReference>
<dbReference type="PANTHER" id="PTHR11468:SF3">
    <property type="entry name" value="GLYCOGEN PHOSPHORYLASE, LIVER FORM"/>
    <property type="match status" value="1"/>
</dbReference>
<dbReference type="GO" id="GO:0030170">
    <property type="term" value="F:pyridoxal phosphate binding"/>
    <property type="evidence" value="ECO:0007669"/>
    <property type="project" value="InterPro"/>
</dbReference>
<evidence type="ECO:0000256" key="10">
    <source>
        <dbReference type="ARBA" id="ARBA00023277"/>
    </source>
</evidence>
<keyword evidence="9 12" id="KW-0663">Pyridoxal phosphate</keyword>
<evidence type="ECO:0000256" key="5">
    <source>
        <dbReference type="ARBA" id="ARBA00022490"/>
    </source>
</evidence>
<evidence type="ECO:0000256" key="9">
    <source>
        <dbReference type="ARBA" id="ARBA00022898"/>
    </source>
</evidence>
<evidence type="ECO:0000256" key="4">
    <source>
        <dbReference type="ARBA" id="ARBA00006047"/>
    </source>
</evidence>
<keyword evidence="5" id="KW-0963">Cytoplasm</keyword>
<comment type="catalytic activity">
    <reaction evidence="1 13">
        <text>[(1-&gt;4)-alpha-D-glucosyl](n) + phosphate = [(1-&gt;4)-alpha-D-glucosyl](n-1) + alpha-D-glucose 1-phosphate</text>
        <dbReference type="Rhea" id="RHEA:41732"/>
        <dbReference type="Rhea" id="RHEA-COMP:9584"/>
        <dbReference type="Rhea" id="RHEA-COMP:9586"/>
        <dbReference type="ChEBI" id="CHEBI:15444"/>
        <dbReference type="ChEBI" id="CHEBI:43474"/>
        <dbReference type="ChEBI" id="CHEBI:58601"/>
        <dbReference type="EC" id="2.4.1.1"/>
    </reaction>
</comment>
<keyword evidence="6" id="KW-0021">Allosteric enzyme</keyword>
<gene>
    <name evidence="14" type="primary">malP_1</name>
    <name evidence="14" type="ORF">CLCHR_01290</name>
</gene>
<comment type="function">
    <text evidence="11">Phosphorylase is an important allosteric enzyme in carbohydrate metabolism. Enzymes from different sources differ in their regulatory mechanisms and in their natural substrates. However, all known phosphorylases share catalytic and structural properties.</text>
</comment>
<evidence type="ECO:0000313" key="14">
    <source>
        <dbReference type="EMBL" id="OPJ66256.1"/>
    </source>
</evidence>
<dbReference type="GO" id="GO:0005737">
    <property type="term" value="C:cytoplasm"/>
    <property type="evidence" value="ECO:0007669"/>
    <property type="project" value="UniProtKB-SubCell"/>
</dbReference>
<dbReference type="OrthoDB" id="9760804at2"/>
<dbReference type="Proteomes" id="UP000191056">
    <property type="component" value="Unassembled WGS sequence"/>
</dbReference>
<dbReference type="SUPFAM" id="SSF53756">
    <property type="entry name" value="UDP-Glycosyltransferase/glycogen phosphorylase"/>
    <property type="match status" value="1"/>
</dbReference>
<dbReference type="GO" id="GO:0005980">
    <property type="term" value="P:glycogen catabolic process"/>
    <property type="evidence" value="ECO:0007669"/>
    <property type="project" value="UniProtKB-ARBA"/>
</dbReference>
<dbReference type="EC" id="2.4.1.1" evidence="13"/>
<dbReference type="GO" id="GO:0008184">
    <property type="term" value="F:glycogen phosphorylase activity"/>
    <property type="evidence" value="ECO:0007669"/>
    <property type="project" value="InterPro"/>
</dbReference>
<dbReference type="STRING" id="225345.CLCHR_01290"/>
<accession>A0A1V4J269</accession>
<comment type="caution">
    <text evidence="14">The sequence shown here is derived from an EMBL/GenBank/DDBJ whole genome shotgun (WGS) entry which is preliminary data.</text>
</comment>
<protein>
    <recommendedName>
        <fullName evidence="13">Alpha-1,4 glucan phosphorylase</fullName>
        <ecNumber evidence="13">2.4.1.1</ecNumber>
    </recommendedName>
</protein>